<keyword evidence="3" id="KW-0210">Decarboxylase</keyword>
<comment type="similarity">
    <text evidence="2 6">Belongs to the group II decarboxylase family.</text>
</comment>
<dbReference type="RefSeq" id="WP_341696154.1">
    <property type="nucleotide sequence ID" value="NZ_JBBYHR010000003.1"/>
</dbReference>
<dbReference type="Gene3D" id="3.90.1150.10">
    <property type="entry name" value="Aspartate Aminotransferase, domain 1"/>
    <property type="match status" value="1"/>
</dbReference>
<dbReference type="PANTHER" id="PTHR46101:SF2">
    <property type="entry name" value="SERINE DECARBOXYLASE"/>
    <property type="match status" value="1"/>
</dbReference>
<evidence type="ECO:0000256" key="2">
    <source>
        <dbReference type="ARBA" id="ARBA00009533"/>
    </source>
</evidence>
<comment type="caution">
    <text evidence="7">The sequence shown here is derived from an EMBL/GenBank/DDBJ whole genome shotgun (WGS) entry which is preliminary data.</text>
</comment>
<evidence type="ECO:0000313" key="7">
    <source>
        <dbReference type="EMBL" id="MEL1243836.1"/>
    </source>
</evidence>
<proteinExistence type="inferred from homology"/>
<comment type="cofactor">
    <cofactor evidence="1 6">
        <name>pyridoxal 5'-phosphate</name>
        <dbReference type="ChEBI" id="CHEBI:597326"/>
    </cofactor>
</comment>
<gene>
    <name evidence="7" type="ORF">AAEO56_06140</name>
</gene>
<dbReference type="Pfam" id="PF00282">
    <property type="entry name" value="Pyridoxal_deC"/>
    <property type="match status" value="1"/>
</dbReference>
<dbReference type="InterPro" id="IPR002129">
    <property type="entry name" value="PyrdxlP-dep_de-COase"/>
</dbReference>
<dbReference type="Proteomes" id="UP001464555">
    <property type="component" value="Unassembled WGS sequence"/>
</dbReference>
<sequence>MNYWKKFSHEERLEHIKKALGNNVNFAQDPSLGYPASKLDGRVFHDEAPFLKDSPTLQAFVANPNHIGCHTFGTSEKAFKGTQAIEREVLDVIAIDVFKAEPDGFDGYIAPGGTEANIQALWIYRNYFIKNFGACCSEIAIIASEDTHYSIPKGADLLMIDWCRIPVDSETRAISEITLEDSIKDAQEKGKKYFIVIANMGTTMFGSVDNTDVYTDILQKLGAHFKMHVDAAYGGFIYPFSNPASELHFGNPHVSSLTIDAHKMLQAPYGTGIFICRKGLIENVLTKEAEYVEGMDLTLCGSRSGANAVAVWMILFTYGAHAWFEKISVLQMRTAWLCKQLELLGIHYFRNPYMNIVTIKSNGISESVAQKFDLVPQKHDPTNQWYKIIVMDHVEIEHLSLFIQTLKDERKGLSKKLGSLFSILRILLKFRDEQESYL</sequence>
<protein>
    <submittedName>
        <fullName evidence="7">Pyridoxal-dependent decarboxylase</fullName>
    </submittedName>
</protein>
<dbReference type="SUPFAM" id="SSF53383">
    <property type="entry name" value="PLP-dependent transferases"/>
    <property type="match status" value="1"/>
</dbReference>
<dbReference type="Gene3D" id="3.40.640.10">
    <property type="entry name" value="Type I PLP-dependent aspartate aminotransferase-like (Major domain)"/>
    <property type="match status" value="1"/>
</dbReference>
<dbReference type="InterPro" id="IPR015422">
    <property type="entry name" value="PyrdxlP-dep_Trfase_small"/>
</dbReference>
<accession>A0ABU9HV32</accession>
<dbReference type="InterPro" id="IPR051151">
    <property type="entry name" value="Group_II_Decarboxylase"/>
</dbReference>
<dbReference type="InterPro" id="IPR015421">
    <property type="entry name" value="PyrdxlP-dep_Trfase_major"/>
</dbReference>
<evidence type="ECO:0000256" key="4">
    <source>
        <dbReference type="ARBA" id="ARBA00022898"/>
    </source>
</evidence>
<keyword evidence="8" id="KW-1185">Reference proteome</keyword>
<organism evidence="7 8">
    <name type="scientific">Flavobacterium arundinis</name>
    <dbReference type="NCBI Taxonomy" id="3139143"/>
    <lineage>
        <taxon>Bacteria</taxon>
        <taxon>Pseudomonadati</taxon>
        <taxon>Bacteroidota</taxon>
        <taxon>Flavobacteriia</taxon>
        <taxon>Flavobacteriales</taxon>
        <taxon>Flavobacteriaceae</taxon>
        <taxon>Flavobacterium</taxon>
    </lineage>
</organism>
<evidence type="ECO:0000313" key="8">
    <source>
        <dbReference type="Proteomes" id="UP001464555"/>
    </source>
</evidence>
<evidence type="ECO:0000256" key="3">
    <source>
        <dbReference type="ARBA" id="ARBA00022793"/>
    </source>
</evidence>
<reference evidence="7 8" key="1">
    <citation type="submission" date="2024-04" db="EMBL/GenBank/DDBJ databases">
        <title>Flavobacterium sp. DGU11 16S ribosomal RNA gene Genome sequencing and assembly.</title>
        <authorList>
            <person name="Park S."/>
        </authorList>
    </citation>
    <scope>NUCLEOTIDE SEQUENCE [LARGE SCALE GENOMIC DNA]</scope>
    <source>
        <strain evidence="7 8">DGU11</strain>
    </source>
</reference>
<keyword evidence="5 6" id="KW-0456">Lyase</keyword>
<dbReference type="EMBL" id="JBBYHR010000003">
    <property type="protein sequence ID" value="MEL1243836.1"/>
    <property type="molecule type" value="Genomic_DNA"/>
</dbReference>
<dbReference type="InterPro" id="IPR015424">
    <property type="entry name" value="PyrdxlP-dep_Trfase"/>
</dbReference>
<name>A0ABU9HV32_9FLAO</name>
<dbReference type="PANTHER" id="PTHR46101">
    <property type="match status" value="1"/>
</dbReference>
<evidence type="ECO:0000256" key="5">
    <source>
        <dbReference type="ARBA" id="ARBA00023239"/>
    </source>
</evidence>
<evidence type="ECO:0000256" key="1">
    <source>
        <dbReference type="ARBA" id="ARBA00001933"/>
    </source>
</evidence>
<keyword evidence="4 6" id="KW-0663">Pyridoxal phosphate</keyword>
<evidence type="ECO:0000256" key="6">
    <source>
        <dbReference type="RuleBase" id="RU000382"/>
    </source>
</evidence>